<dbReference type="InterPro" id="IPR019894">
    <property type="entry name" value="Patatin-related_protein"/>
</dbReference>
<feature type="domain" description="PNPLA" evidence="3">
    <location>
        <begin position="10"/>
        <end position="333"/>
    </location>
</feature>
<dbReference type="EMBL" id="JARYGZ010000001">
    <property type="protein sequence ID" value="MDH7637973.1"/>
    <property type="molecule type" value="Genomic_DNA"/>
</dbReference>
<dbReference type="Pfam" id="PF01734">
    <property type="entry name" value="Patatin"/>
    <property type="match status" value="1"/>
</dbReference>
<accession>A0ABT6MY37</accession>
<keyword evidence="2" id="KW-0442">Lipid degradation</keyword>
<comment type="caution">
    <text evidence="4">The sequence shown here is derived from an EMBL/GenBank/DDBJ whole genome shotgun (WGS) entry which is preliminary data.</text>
</comment>
<reference evidence="4" key="1">
    <citation type="submission" date="2023-04" db="EMBL/GenBank/DDBJ databases">
        <title>Sphingomonas sp. MAHUQ-71 isolated from rice field.</title>
        <authorList>
            <person name="Huq M.A."/>
        </authorList>
    </citation>
    <scope>NUCLEOTIDE SEQUENCE</scope>
    <source>
        <strain evidence="4">MAHUQ-71</strain>
    </source>
</reference>
<dbReference type="InterPro" id="IPR016035">
    <property type="entry name" value="Acyl_Trfase/lysoPLipase"/>
</dbReference>
<sequence>MREKELRLALVCYGGISLAVYMHGITKEIWHLARASRAYVAGDECETESEAVYRRLLECMAQEGDVHLRVLVDIIAGASAGGLNGIFLAQAISRGQTLEPLTKLWLENADVEQLVDPEAKAGNRFSKLWATPIAWAWASRQSGLEETVEPAARAEVRSKLGAFVRGRWFEPPFAGAGFTALILDALDAMATGPGGPPLLPDGQPLDLMVTVTDFHGHPERLKLHSPDEVMETEHRLTLGFTDRGLPDADGVRTIADPAELAFAARATASFPGAFPPFHVGELDAVLAEREREWPGRDDFLARALPRHHAASHVESAALIDGSVLANAPFRPAVNALRNRPARREVDRRFVYIDPHPGKRSFRLSGGAAELPGFFQTIFGAMSDIPREQPIRDNLESIEARSQRIERMRSLTDAIRPEVEAAVEDALGSTFFLDSPTPARLVSWRAKAHERATKGAGYAFASYGHLKLNSVSEELAILLHSLAGPAHRPSLPAYRDAIAGYVSEQGLRDMHALSANGASDAAVLFFRRHDLRFRIRRLRFLARRIEAMEQAGEVPREAAQTMREGLFDALTPYLDRQSDDFFDEPSRAAARIAVEQTGAALDWVAQTRGLAALDDAADVRLATAFTALPKGDARRRMLLAYLGFPFYDIAILPLLQGEGLDEFDPVKVDRIAPEDARAIRSGGAEATLKGIQFNSFGAFFSRAYRENDYLWGRLHGADRLIDIVASTMPAGRTLRPGAIAGMKRELFRAILAEERDRLKHVPELFDALEREVG</sequence>
<dbReference type="SUPFAM" id="SSF52151">
    <property type="entry name" value="FabD/lysophospholipase-like"/>
    <property type="match status" value="1"/>
</dbReference>
<dbReference type="Proteomes" id="UP001160625">
    <property type="component" value="Unassembled WGS sequence"/>
</dbReference>
<keyword evidence="5" id="KW-1185">Reference proteome</keyword>
<organism evidence="4 5">
    <name type="scientific">Sphingomonas oryzagri</name>
    <dbReference type="NCBI Taxonomy" id="3042314"/>
    <lineage>
        <taxon>Bacteria</taxon>
        <taxon>Pseudomonadati</taxon>
        <taxon>Pseudomonadota</taxon>
        <taxon>Alphaproteobacteria</taxon>
        <taxon>Sphingomonadales</taxon>
        <taxon>Sphingomonadaceae</taxon>
        <taxon>Sphingomonas</taxon>
    </lineage>
</organism>
<gene>
    <name evidence="4" type="ORF">QGN17_04450</name>
</gene>
<keyword evidence="1 2" id="KW-0443">Lipid metabolism</keyword>
<dbReference type="NCBIfam" id="TIGR03607">
    <property type="entry name" value="patatin-like protein"/>
    <property type="match status" value="1"/>
</dbReference>
<dbReference type="InterPro" id="IPR024282">
    <property type="entry name" value="DUF3376"/>
</dbReference>
<evidence type="ECO:0000256" key="1">
    <source>
        <dbReference type="ARBA" id="ARBA00023098"/>
    </source>
</evidence>
<name>A0ABT6MY37_9SPHN</name>
<evidence type="ECO:0000313" key="5">
    <source>
        <dbReference type="Proteomes" id="UP001160625"/>
    </source>
</evidence>
<evidence type="ECO:0000313" key="4">
    <source>
        <dbReference type="EMBL" id="MDH7637973.1"/>
    </source>
</evidence>
<proteinExistence type="predicted"/>
<comment type="caution">
    <text evidence="2">Lacks conserved residue(s) required for the propagation of feature annotation.</text>
</comment>
<evidence type="ECO:0000256" key="2">
    <source>
        <dbReference type="PROSITE-ProRule" id="PRU01161"/>
    </source>
</evidence>
<keyword evidence="2" id="KW-0378">Hydrolase</keyword>
<feature type="short sequence motif" description="GXSXG" evidence="2">
    <location>
        <begin position="77"/>
        <end position="81"/>
    </location>
</feature>
<dbReference type="RefSeq" id="WP_281045139.1">
    <property type="nucleotide sequence ID" value="NZ_JARYGZ010000001.1"/>
</dbReference>
<dbReference type="InterPro" id="IPR002641">
    <property type="entry name" value="PNPLA_dom"/>
</dbReference>
<dbReference type="PROSITE" id="PS51635">
    <property type="entry name" value="PNPLA"/>
    <property type="match status" value="1"/>
</dbReference>
<evidence type="ECO:0000259" key="3">
    <source>
        <dbReference type="PROSITE" id="PS51635"/>
    </source>
</evidence>
<feature type="active site" description="Nucleophile" evidence="2">
    <location>
        <position position="79"/>
    </location>
</feature>
<feature type="active site" description="Proton acceptor" evidence="2">
    <location>
        <position position="320"/>
    </location>
</feature>
<protein>
    <submittedName>
        <fullName evidence="4">Patatin-like protein</fullName>
    </submittedName>
</protein>
<dbReference type="Pfam" id="PF11856">
    <property type="entry name" value="DUF3376"/>
    <property type="match status" value="1"/>
</dbReference>
<dbReference type="Gene3D" id="3.40.1090.10">
    <property type="entry name" value="Cytosolic phospholipase A2 catalytic domain"/>
    <property type="match status" value="2"/>
</dbReference>